<dbReference type="EMBL" id="MHWT01000024">
    <property type="protein sequence ID" value="OHB11996.1"/>
    <property type="molecule type" value="Genomic_DNA"/>
</dbReference>
<dbReference type="Proteomes" id="UP000176558">
    <property type="component" value="Unassembled WGS sequence"/>
</dbReference>
<protein>
    <submittedName>
        <fullName evidence="1">Uncharacterized protein</fullName>
    </submittedName>
</protein>
<name>A0A1G2URI8_9BACT</name>
<accession>A0A1G2URI8</accession>
<evidence type="ECO:0000313" key="1">
    <source>
        <dbReference type="EMBL" id="OHB11996.1"/>
    </source>
</evidence>
<proteinExistence type="predicted"/>
<comment type="caution">
    <text evidence="1">The sequence shown here is derived from an EMBL/GenBank/DDBJ whole genome shotgun (WGS) entry which is preliminary data.</text>
</comment>
<dbReference type="AlphaFoldDB" id="A0A1G2URI8"/>
<organism evidence="1 2">
    <name type="scientific">Candidatus Zambryskibacteria bacterium RIFCSPLOWO2_12_FULL_39_23</name>
    <dbReference type="NCBI Taxonomy" id="1802776"/>
    <lineage>
        <taxon>Bacteria</taxon>
        <taxon>Candidatus Zambryskiibacteriota</taxon>
    </lineage>
</organism>
<evidence type="ECO:0000313" key="2">
    <source>
        <dbReference type="Proteomes" id="UP000176558"/>
    </source>
</evidence>
<gene>
    <name evidence="1" type="ORF">A3G99_02840</name>
</gene>
<reference evidence="1 2" key="1">
    <citation type="journal article" date="2016" name="Nat. Commun.">
        <title>Thousands of microbial genomes shed light on interconnected biogeochemical processes in an aquifer system.</title>
        <authorList>
            <person name="Anantharaman K."/>
            <person name="Brown C.T."/>
            <person name="Hug L.A."/>
            <person name="Sharon I."/>
            <person name="Castelle C.J."/>
            <person name="Probst A.J."/>
            <person name="Thomas B.C."/>
            <person name="Singh A."/>
            <person name="Wilkins M.J."/>
            <person name="Karaoz U."/>
            <person name="Brodie E.L."/>
            <person name="Williams K.H."/>
            <person name="Hubbard S.S."/>
            <person name="Banfield J.F."/>
        </authorList>
    </citation>
    <scope>NUCLEOTIDE SEQUENCE [LARGE SCALE GENOMIC DNA]</scope>
</reference>
<sequence>MKTRDIIVLFLIAFVLFISYGASKDANTQNLVFCPADAKICPDGSSVGRTGPDCQFTECPN</sequence>